<evidence type="ECO:0000313" key="3">
    <source>
        <dbReference type="EMBL" id="AYM79721.1"/>
    </source>
</evidence>
<comment type="subcellular location">
    <subcellularLocation>
        <location evidence="1">Cell envelope</location>
    </subcellularLocation>
</comment>
<dbReference type="AlphaFoldDB" id="A0A3G2EHK0"/>
<dbReference type="Gene3D" id="1.10.287.470">
    <property type="entry name" value="Helix hairpin bin"/>
    <property type="match status" value="1"/>
</dbReference>
<evidence type="ECO:0000256" key="2">
    <source>
        <dbReference type="ARBA" id="ARBA00023054"/>
    </source>
</evidence>
<organism evidence="3 4">
    <name type="scientific">Janthinobacterium agaricidamnosum</name>
    <dbReference type="NCBI Taxonomy" id="55508"/>
    <lineage>
        <taxon>Bacteria</taxon>
        <taxon>Pseudomonadati</taxon>
        <taxon>Pseudomonadota</taxon>
        <taxon>Betaproteobacteria</taxon>
        <taxon>Burkholderiales</taxon>
        <taxon>Oxalobacteraceae</taxon>
        <taxon>Janthinobacterium</taxon>
    </lineage>
</organism>
<keyword evidence="4" id="KW-1185">Reference proteome</keyword>
<keyword evidence="2" id="KW-0175">Coiled coil</keyword>
<accession>A0A3G2EHK0</accession>
<dbReference type="EMBL" id="CP033019">
    <property type="protein sequence ID" value="AYM79721.1"/>
    <property type="molecule type" value="Genomic_DNA"/>
</dbReference>
<dbReference type="SUPFAM" id="SSF111369">
    <property type="entry name" value="HlyD-like secretion proteins"/>
    <property type="match status" value="1"/>
</dbReference>
<dbReference type="InterPro" id="IPR050465">
    <property type="entry name" value="UPF0194_transport"/>
</dbReference>
<evidence type="ECO:0000313" key="4">
    <source>
        <dbReference type="Proteomes" id="UP000279594"/>
    </source>
</evidence>
<reference evidence="3 4" key="1">
    <citation type="submission" date="2018-10" db="EMBL/GenBank/DDBJ databases">
        <title>Effects of UV and annual dynamics of microbial communities in freshwater RAS systems.</title>
        <authorList>
            <person name="Bekkelund A.K."/>
            <person name="Hansen B.R."/>
            <person name="Stokken H."/>
            <person name="Eriksen B.F."/>
            <person name="Kashulin N.A."/>
        </authorList>
    </citation>
    <scope>NUCLEOTIDE SEQUENCE [LARGE SCALE GENOMIC DNA]</scope>
    <source>
        <strain evidence="3 4">BHSEK</strain>
    </source>
</reference>
<dbReference type="GO" id="GO:0030313">
    <property type="term" value="C:cell envelope"/>
    <property type="evidence" value="ECO:0007669"/>
    <property type="project" value="UniProtKB-SubCell"/>
</dbReference>
<protein>
    <submittedName>
        <fullName evidence="3">HlyD family efflux transporter periplasmic adaptor subunit</fullName>
    </submittedName>
</protein>
<dbReference type="Gene3D" id="2.40.50.100">
    <property type="match status" value="1"/>
</dbReference>
<dbReference type="PANTHER" id="PTHR32347">
    <property type="entry name" value="EFFLUX SYSTEM COMPONENT YKNX-RELATED"/>
    <property type="match status" value="1"/>
</dbReference>
<sequence length="451" mass="48789">MAFDPLLTLLELAQRARAAASANELAFLLVNDSRALAPYRQAALWFDAGGVHTLSGVVEVEANAPYAQWLGQLCRALAERHADAAPLAVEAAQLPPAIAAAWDEWLPVAVTWVPLRATGRAGGQAGLLLAGDAPLQPGQLALLTEWADIWQHAWRARQGPARWSPAALPARLRLWWQGDGQGQRWRRRLGAALAVLAVLLFPVRLTVLAPGELVAANPATIRAPLDGVIAEFSVRPNQVVRAGQPLFSFDQAPIGSRLDVAREGLATAQAEYRQTAQMILNDPRAKTQLAALLGKIAEKQAQAAFLEGQAQRSRVLAPHAGIALFDDPSEWIGRPVQTGERIMQVAAADDVEIEAWVPIGDAIPLAERAPLKLYLAAAPLTPLEAYVRYMSHRATARPDGSYAYRVRARLDGATGQRIGLKGTAKLGGERVPLLYWILRRPLASIRQFIAL</sequence>
<proteinExistence type="predicted"/>
<name>A0A3G2EHK0_9BURK</name>
<dbReference type="Proteomes" id="UP000279594">
    <property type="component" value="Chromosome"/>
</dbReference>
<gene>
    <name evidence="3" type="ORF">D9M09_20690</name>
</gene>
<evidence type="ECO:0000256" key="1">
    <source>
        <dbReference type="ARBA" id="ARBA00004196"/>
    </source>
</evidence>